<accession>A0A6A4RCS3</accession>
<name>A0A6A4RCS3_9RHOB</name>
<evidence type="ECO:0000313" key="2">
    <source>
        <dbReference type="EMBL" id="KAE9627896.1"/>
    </source>
</evidence>
<evidence type="ECO:0008006" key="4">
    <source>
        <dbReference type="Google" id="ProtNLM"/>
    </source>
</evidence>
<gene>
    <name evidence="2" type="ORF">GP644_17520</name>
</gene>
<keyword evidence="1" id="KW-0732">Signal</keyword>
<dbReference type="Proteomes" id="UP000441586">
    <property type="component" value="Unassembled WGS sequence"/>
</dbReference>
<dbReference type="PROSITE" id="PS51257">
    <property type="entry name" value="PROKAR_LIPOPROTEIN"/>
    <property type="match status" value="1"/>
</dbReference>
<protein>
    <recommendedName>
        <fullName evidence="4">Lipoprotein</fullName>
    </recommendedName>
</protein>
<proteinExistence type="predicted"/>
<feature type="signal peptide" evidence="1">
    <location>
        <begin position="1"/>
        <end position="23"/>
    </location>
</feature>
<evidence type="ECO:0000256" key="1">
    <source>
        <dbReference type="SAM" id="SignalP"/>
    </source>
</evidence>
<sequence length="137" mass="14833">MKKSLFGLAIVAFTISACTGDTADFKSTTLGARVYPLEGGIFEVVPPIGSTASDYWCAASDYARRQLGASWQTPIYINRGMAPGEASGRRSTVLFTLNPVVSEVPHSPVRRLGAFHVGDSMTVQAGENQCKIFPRWF</sequence>
<organism evidence="2 3">
    <name type="scientific">Parasedimentitalea maritima</name>
    <dbReference type="NCBI Taxonomy" id="2578117"/>
    <lineage>
        <taxon>Bacteria</taxon>
        <taxon>Pseudomonadati</taxon>
        <taxon>Pseudomonadota</taxon>
        <taxon>Alphaproteobacteria</taxon>
        <taxon>Rhodobacterales</taxon>
        <taxon>Paracoccaceae</taxon>
        <taxon>Parasedimentitalea</taxon>
    </lineage>
</organism>
<comment type="caution">
    <text evidence="2">The sequence shown here is derived from an EMBL/GenBank/DDBJ whole genome shotgun (WGS) entry which is preliminary data.</text>
</comment>
<dbReference type="EMBL" id="WSFO01000011">
    <property type="protein sequence ID" value="KAE9627896.1"/>
    <property type="molecule type" value="Genomic_DNA"/>
</dbReference>
<evidence type="ECO:0000313" key="3">
    <source>
        <dbReference type="Proteomes" id="UP000441586"/>
    </source>
</evidence>
<reference evidence="2 3" key="1">
    <citation type="submission" date="2019-12" db="EMBL/GenBank/DDBJ databases">
        <authorList>
            <person name="Zhang Y.-J."/>
        </authorList>
    </citation>
    <scope>NUCLEOTIDE SEQUENCE [LARGE SCALE GENOMIC DNA]</scope>
    <source>
        <strain evidence="2 3">H18S-6</strain>
    </source>
</reference>
<dbReference type="AlphaFoldDB" id="A0A6A4RCS3"/>
<dbReference type="RefSeq" id="WP_158980633.1">
    <property type="nucleotide sequence ID" value="NZ_WSFO01000011.1"/>
</dbReference>
<feature type="chain" id="PRO_5025647495" description="Lipoprotein" evidence="1">
    <location>
        <begin position="24"/>
        <end position="137"/>
    </location>
</feature>